<sequence>MTHATPLARAVAGALLAMLSLQAGAAELGTYGDTWDIRERNLIAVLKDNLKEHFAGRSQADIERDLQKKAEDEAMRPPPVPGISTARETHSRLFDPSFTVQRDIADQNGVVFAHKGQVVNPFDVIPVFDETLYFIDADDDRQIAWMKQQVPHTTTSRVILVSGNVRDSAEALGSRVWFDQTGSITKKFGITQVPAEVKQAPGQKLFLITEFGLHDR</sequence>
<protein>
    <submittedName>
        <fullName evidence="2">Type-F conjugative transfer system protein TraW</fullName>
    </submittedName>
</protein>
<dbReference type="AlphaFoldDB" id="A0A518XJH1"/>
<dbReference type="KEGG" id="pdis:D8B20_20240"/>
<evidence type="ECO:0000313" key="2">
    <source>
        <dbReference type="EMBL" id="QDY44266.1"/>
    </source>
</evidence>
<name>A0A518XJH1_9GAMM</name>
<accession>A0A518XJH1</accession>
<dbReference type="OrthoDB" id="6625590at2"/>
<proteinExistence type="predicted"/>
<dbReference type="InterPro" id="IPR014114">
    <property type="entry name" value="TraW"/>
</dbReference>
<organism evidence="2 3">
    <name type="scientific">Candidatus Pantoea soli</name>
    <dbReference type="NCBI Taxonomy" id="3098669"/>
    <lineage>
        <taxon>Bacteria</taxon>
        <taxon>Pseudomonadati</taxon>
        <taxon>Pseudomonadota</taxon>
        <taxon>Gammaproteobacteria</taxon>
        <taxon>Enterobacterales</taxon>
        <taxon>Erwiniaceae</taxon>
        <taxon>Pantoea</taxon>
    </lineage>
</organism>
<geneLocation type="plasmid" evidence="2 3">
    <name>unnamed2</name>
</geneLocation>
<evidence type="ECO:0000313" key="3">
    <source>
        <dbReference type="Proteomes" id="UP000319411"/>
    </source>
</evidence>
<gene>
    <name evidence="2" type="primary">traW</name>
    <name evidence="2" type="ORF">D8B20_20240</name>
</gene>
<evidence type="ECO:0000256" key="1">
    <source>
        <dbReference type="SAM" id="SignalP"/>
    </source>
</evidence>
<feature type="signal peptide" evidence="1">
    <location>
        <begin position="1"/>
        <end position="25"/>
    </location>
</feature>
<dbReference type="Proteomes" id="UP000319411">
    <property type="component" value="Plasmid unnamed2"/>
</dbReference>
<feature type="chain" id="PRO_5021901786" evidence="1">
    <location>
        <begin position="26"/>
        <end position="216"/>
    </location>
</feature>
<dbReference type="RefSeq" id="WP_145891711.1">
    <property type="nucleotide sequence ID" value="NZ_CP032704.1"/>
</dbReference>
<keyword evidence="1" id="KW-0732">Signal</keyword>
<dbReference type="EMBL" id="CP032704">
    <property type="protein sequence ID" value="QDY44266.1"/>
    <property type="molecule type" value="Genomic_DNA"/>
</dbReference>
<dbReference type="NCBIfam" id="TIGR02743">
    <property type="entry name" value="TraW"/>
    <property type="match status" value="1"/>
</dbReference>
<reference evidence="2 3" key="1">
    <citation type="submission" date="2018-10" db="EMBL/GenBank/DDBJ databases">
        <title>Genome Sequencing of Pantoea dispersa DSM 32899.</title>
        <authorList>
            <person name="Nawrath M."/>
            <person name="Ottenheim C."/>
            <person name="Wilm A."/>
            <person name="Zimmermann W."/>
            <person name="Wu J.C."/>
        </authorList>
    </citation>
    <scope>NUCLEOTIDE SEQUENCE [LARGE SCALE GENOMIC DNA]</scope>
    <source>
        <strain evidence="2 3">DSM 32899</strain>
        <plasmid evidence="2 3">unnamed2</plasmid>
    </source>
</reference>
<keyword evidence="2" id="KW-0614">Plasmid</keyword>
<keyword evidence="3" id="KW-1185">Reference proteome</keyword>